<protein>
    <recommendedName>
        <fullName evidence="3">Zn(2)-C6 fungal-type domain-containing protein</fullName>
    </recommendedName>
</protein>
<dbReference type="CDD" id="cd00067">
    <property type="entry name" value="GAL4"/>
    <property type="match status" value="1"/>
</dbReference>
<feature type="compositionally biased region" description="Low complexity" evidence="2">
    <location>
        <begin position="202"/>
        <end position="216"/>
    </location>
</feature>
<dbReference type="InterPro" id="IPR036864">
    <property type="entry name" value="Zn2-C6_fun-type_DNA-bd_sf"/>
</dbReference>
<dbReference type="PANTHER" id="PTHR37534">
    <property type="entry name" value="TRANSCRIPTIONAL ACTIVATOR PROTEIN UGA3"/>
    <property type="match status" value="1"/>
</dbReference>
<feature type="region of interest" description="Disordered" evidence="2">
    <location>
        <begin position="1"/>
        <end position="32"/>
    </location>
</feature>
<dbReference type="GO" id="GO:0000976">
    <property type="term" value="F:transcription cis-regulatory region binding"/>
    <property type="evidence" value="ECO:0007669"/>
    <property type="project" value="TreeGrafter"/>
</dbReference>
<dbReference type="GO" id="GO:0008270">
    <property type="term" value="F:zinc ion binding"/>
    <property type="evidence" value="ECO:0007669"/>
    <property type="project" value="InterPro"/>
</dbReference>
<feature type="compositionally biased region" description="Low complexity" evidence="2">
    <location>
        <begin position="224"/>
        <end position="235"/>
    </location>
</feature>
<dbReference type="PROSITE" id="PS00463">
    <property type="entry name" value="ZN2_CY6_FUNGAL_1"/>
    <property type="match status" value="1"/>
</dbReference>
<dbReference type="GO" id="GO:0045944">
    <property type="term" value="P:positive regulation of transcription by RNA polymerase II"/>
    <property type="evidence" value="ECO:0007669"/>
    <property type="project" value="TreeGrafter"/>
</dbReference>
<dbReference type="PROSITE" id="PS50048">
    <property type="entry name" value="ZN2_CY6_FUNGAL_2"/>
    <property type="match status" value="1"/>
</dbReference>
<feature type="domain" description="Zn(2)-C6 fungal-type" evidence="3">
    <location>
        <begin position="269"/>
        <end position="299"/>
    </location>
</feature>
<dbReference type="Pfam" id="PF00172">
    <property type="entry name" value="Zn_clus"/>
    <property type="match status" value="1"/>
</dbReference>
<dbReference type="EMBL" id="ML120422">
    <property type="protein sequence ID" value="RPA95731.1"/>
    <property type="molecule type" value="Genomic_DNA"/>
</dbReference>
<evidence type="ECO:0000313" key="5">
    <source>
        <dbReference type="Proteomes" id="UP000276215"/>
    </source>
</evidence>
<feature type="compositionally biased region" description="Polar residues" evidence="2">
    <location>
        <begin position="68"/>
        <end position="83"/>
    </location>
</feature>
<dbReference type="SMART" id="SM00066">
    <property type="entry name" value="GAL4"/>
    <property type="match status" value="1"/>
</dbReference>
<evidence type="ECO:0000256" key="2">
    <source>
        <dbReference type="SAM" id="MobiDB-lite"/>
    </source>
</evidence>
<accession>A0A3N4JGA9</accession>
<sequence length="433" mass="48630">MSDKTNSRQLPQQRFSDSGQTAGPYPTSLDAEIHPLPSASLYSLQRYILPRSGPGSYHRGDTYPNIFPNLSTEHSQSSTQGASGSDEDAWWSQVSQVSQARFSNSNDFLNSQNSQEHGNLWSQYRWSGNAGERLSENPLVVEGGNYREFPAERLQGLDPYGEDLGGIDPHLNLPSTEVKKTSPQAPLQVYHSINVVPSQTYTPPSSFDPSPTFTAPLSPPTPSVVPGSSSSDSPPELTISPEPPLRRIVLRRGFPLYQHFMVPARSRKGCWTCRRRKVKCDETTPVCKHCARLGYTCDYTPRYTYKDDSPAKSLESITDLSGNPNPLKFLGNEWNPRYGPRHLPEYKFAECIRDADREMLAAQHKPGSFFVITTCDTFEETTRNIYPRIPTCYYSVGLLHGRPLTTTPVSVMIREYYRNDTGFSPDWLRFAKG</sequence>
<dbReference type="STRING" id="1336337.A0A3N4JGA9"/>
<dbReference type="InterPro" id="IPR001138">
    <property type="entry name" value="Zn2Cys6_DnaBD"/>
</dbReference>
<evidence type="ECO:0000256" key="1">
    <source>
        <dbReference type="ARBA" id="ARBA00023242"/>
    </source>
</evidence>
<evidence type="ECO:0000259" key="3">
    <source>
        <dbReference type="PROSITE" id="PS50048"/>
    </source>
</evidence>
<proteinExistence type="predicted"/>
<dbReference type="PANTHER" id="PTHR37534:SF49">
    <property type="entry name" value="LYSINE BIOSYNTHESIS REGULATORY PROTEIN LYS14"/>
    <property type="match status" value="1"/>
</dbReference>
<dbReference type="Proteomes" id="UP000276215">
    <property type="component" value="Unassembled WGS sequence"/>
</dbReference>
<keyword evidence="1" id="KW-0539">Nucleus</keyword>
<reference evidence="4 5" key="1">
    <citation type="journal article" date="2018" name="Nat. Ecol. Evol.">
        <title>Pezizomycetes genomes reveal the molecular basis of ectomycorrhizal truffle lifestyle.</title>
        <authorList>
            <person name="Murat C."/>
            <person name="Payen T."/>
            <person name="Noel B."/>
            <person name="Kuo A."/>
            <person name="Morin E."/>
            <person name="Chen J."/>
            <person name="Kohler A."/>
            <person name="Krizsan K."/>
            <person name="Balestrini R."/>
            <person name="Da Silva C."/>
            <person name="Montanini B."/>
            <person name="Hainaut M."/>
            <person name="Levati E."/>
            <person name="Barry K.W."/>
            <person name="Belfiori B."/>
            <person name="Cichocki N."/>
            <person name="Clum A."/>
            <person name="Dockter R.B."/>
            <person name="Fauchery L."/>
            <person name="Guy J."/>
            <person name="Iotti M."/>
            <person name="Le Tacon F."/>
            <person name="Lindquist E.A."/>
            <person name="Lipzen A."/>
            <person name="Malagnac F."/>
            <person name="Mello A."/>
            <person name="Molinier V."/>
            <person name="Miyauchi S."/>
            <person name="Poulain J."/>
            <person name="Riccioni C."/>
            <person name="Rubini A."/>
            <person name="Sitrit Y."/>
            <person name="Splivallo R."/>
            <person name="Traeger S."/>
            <person name="Wang M."/>
            <person name="Zifcakova L."/>
            <person name="Wipf D."/>
            <person name="Zambonelli A."/>
            <person name="Paolocci F."/>
            <person name="Nowrousian M."/>
            <person name="Ottonello S."/>
            <person name="Baldrian P."/>
            <person name="Spatafora J.W."/>
            <person name="Henrissat B."/>
            <person name="Nagy L.G."/>
            <person name="Aury J.M."/>
            <person name="Wincker P."/>
            <person name="Grigoriev I.V."/>
            <person name="Bonfante P."/>
            <person name="Martin F.M."/>
        </authorList>
    </citation>
    <scope>NUCLEOTIDE SEQUENCE [LARGE SCALE GENOMIC DNA]</scope>
    <source>
        <strain evidence="4 5">120613-1</strain>
    </source>
</reference>
<feature type="region of interest" description="Disordered" evidence="2">
    <location>
        <begin position="53"/>
        <end position="87"/>
    </location>
</feature>
<dbReference type="AlphaFoldDB" id="A0A3N4JGA9"/>
<dbReference type="OrthoDB" id="416217at2759"/>
<gene>
    <name evidence="4" type="ORF">L873DRAFT_1812512</name>
</gene>
<dbReference type="GO" id="GO:0000981">
    <property type="term" value="F:DNA-binding transcription factor activity, RNA polymerase II-specific"/>
    <property type="evidence" value="ECO:0007669"/>
    <property type="project" value="InterPro"/>
</dbReference>
<feature type="compositionally biased region" description="Polar residues" evidence="2">
    <location>
        <begin position="7"/>
        <end position="21"/>
    </location>
</feature>
<organism evidence="4 5">
    <name type="scientific">Choiromyces venosus 120613-1</name>
    <dbReference type="NCBI Taxonomy" id="1336337"/>
    <lineage>
        <taxon>Eukaryota</taxon>
        <taxon>Fungi</taxon>
        <taxon>Dikarya</taxon>
        <taxon>Ascomycota</taxon>
        <taxon>Pezizomycotina</taxon>
        <taxon>Pezizomycetes</taxon>
        <taxon>Pezizales</taxon>
        <taxon>Tuberaceae</taxon>
        <taxon>Choiromyces</taxon>
    </lineage>
</organism>
<keyword evidence="5" id="KW-1185">Reference proteome</keyword>
<dbReference type="SUPFAM" id="SSF57701">
    <property type="entry name" value="Zn2/Cys6 DNA-binding domain"/>
    <property type="match status" value="1"/>
</dbReference>
<name>A0A3N4JGA9_9PEZI</name>
<dbReference type="GO" id="GO:0005634">
    <property type="term" value="C:nucleus"/>
    <property type="evidence" value="ECO:0007669"/>
    <property type="project" value="TreeGrafter"/>
</dbReference>
<dbReference type="Gene3D" id="4.10.240.10">
    <property type="entry name" value="Zn(2)-C6 fungal-type DNA-binding domain"/>
    <property type="match status" value="1"/>
</dbReference>
<feature type="region of interest" description="Disordered" evidence="2">
    <location>
        <begin position="201"/>
        <end position="242"/>
    </location>
</feature>
<evidence type="ECO:0000313" key="4">
    <source>
        <dbReference type="EMBL" id="RPA95731.1"/>
    </source>
</evidence>